<proteinExistence type="predicted"/>
<accession>A0A9Q1FFL2</accession>
<comment type="caution">
    <text evidence="1">The sequence shown here is derived from an EMBL/GenBank/DDBJ whole genome shotgun (WGS) entry which is preliminary data.</text>
</comment>
<dbReference type="Proteomes" id="UP001152622">
    <property type="component" value="Chromosome 6"/>
</dbReference>
<reference evidence="1" key="1">
    <citation type="journal article" date="2023" name="Science">
        <title>Genome structures resolve the early diversification of teleost fishes.</title>
        <authorList>
            <person name="Parey E."/>
            <person name="Louis A."/>
            <person name="Montfort J."/>
            <person name="Bouchez O."/>
            <person name="Roques C."/>
            <person name="Iampietro C."/>
            <person name="Lluch J."/>
            <person name="Castinel A."/>
            <person name="Donnadieu C."/>
            <person name="Desvignes T."/>
            <person name="Floi Bucao C."/>
            <person name="Jouanno E."/>
            <person name="Wen M."/>
            <person name="Mejri S."/>
            <person name="Dirks R."/>
            <person name="Jansen H."/>
            <person name="Henkel C."/>
            <person name="Chen W.J."/>
            <person name="Zahm M."/>
            <person name="Cabau C."/>
            <person name="Klopp C."/>
            <person name="Thompson A.W."/>
            <person name="Robinson-Rechavi M."/>
            <person name="Braasch I."/>
            <person name="Lecointre G."/>
            <person name="Bobe J."/>
            <person name="Postlethwait J.H."/>
            <person name="Berthelot C."/>
            <person name="Roest Crollius H."/>
            <person name="Guiguen Y."/>
        </authorList>
    </citation>
    <scope>NUCLEOTIDE SEQUENCE</scope>
    <source>
        <strain evidence="1">WJC10195</strain>
    </source>
</reference>
<protein>
    <submittedName>
        <fullName evidence="1">Uncharacterized protein</fullName>
    </submittedName>
</protein>
<name>A0A9Q1FFL2_SYNKA</name>
<evidence type="ECO:0000313" key="2">
    <source>
        <dbReference type="Proteomes" id="UP001152622"/>
    </source>
</evidence>
<gene>
    <name evidence="1" type="ORF">SKAU_G00201580</name>
</gene>
<dbReference type="EMBL" id="JAINUF010000006">
    <property type="protein sequence ID" value="KAJ8357364.1"/>
    <property type="molecule type" value="Genomic_DNA"/>
</dbReference>
<keyword evidence="2" id="KW-1185">Reference proteome</keyword>
<organism evidence="1 2">
    <name type="scientific">Synaphobranchus kaupii</name>
    <name type="common">Kaup's arrowtooth eel</name>
    <dbReference type="NCBI Taxonomy" id="118154"/>
    <lineage>
        <taxon>Eukaryota</taxon>
        <taxon>Metazoa</taxon>
        <taxon>Chordata</taxon>
        <taxon>Craniata</taxon>
        <taxon>Vertebrata</taxon>
        <taxon>Euteleostomi</taxon>
        <taxon>Actinopterygii</taxon>
        <taxon>Neopterygii</taxon>
        <taxon>Teleostei</taxon>
        <taxon>Anguilliformes</taxon>
        <taxon>Synaphobranchidae</taxon>
        <taxon>Synaphobranchus</taxon>
    </lineage>
</organism>
<dbReference type="AlphaFoldDB" id="A0A9Q1FFL2"/>
<evidence type="ECO:0000313" key="1">
    <source>
        <dbReference type="EMBL" id="KAJ8357364.1"/>
    </source>
</evidence>
<sequence>MEDKKFRAPPPFRAPFPLLCIAVETGSPPLLKDLSARASGPSLVALGPRRVSGYGEIGGSGSQSAESVANRGVYEKWNATAPGYLVASEPKEPGSSPLHFQARHPSMYVGGAPHSAVGVA</sequence>